<evidence type="ECO:0000256" key="1">
    <source>
        <dbReference type="SAM" id="MobiDB-lite"/>
    </source>
</evidence>
<keyword evidence="3" id="KW-1185">Reference proteome</keyword>
<proteinExistence type="predicted"/>
<organism evidence="2 3">
    <name type="scientific">Magallana gigas</name>
    <name type="common">Pacific oyster</name>
    <name type="synonym">Crassostrea gigas</name>
    <dbReference type="NCBI Taxonomy" id="29159"/>
    <lineage>
        <taxon>Eukaryota</taxon>
        <taxon>Metazoa</taxon>
        <taxon>Spiralia</taxon>
        <taxon>Lophotrochozoa</taxon>
        <taxon>Mollusca</taxon>
        <taxon>Bivalvia</taxon>
        <taxon>Autobranchia</taxon>
        <taxon>Pteriomorphia</taxon>
        <taxon>Ostreida</taxon>
        <taxon>Ostreoidea</taxon>
        <taxon>Ostreidae</taxon>
        <taxon>Magallana</taxon>
    </lineage>
</organism>
<dbReference type="AlphaFoldDB" id="A0A8W8IQD1"/>
<dbReference type="EnsemblMetazoa" id="G14973.1">
    <property type="protein sequence ID" value="G14973.1:cds"/>
    <property type="gene ID" value="G14973"/>
</dbReference>
<protein>
    <submittedName>
        <fullName evidence="2">Uncharacterized protein</fullName>
    </submittedName>
</protein>
<feature type="region of interest" description="Disordered" evidence="1">
    <location>
        <begin position="1"/>
        <end position="41"/>
    </location>
</feature>
<accession>A0A8W8IQD1</accession>
<sequence>MLRSKRKSKSPYARPNAHPALRALNPATTATQTQAGPSRPTQAAVHFVSTQPQNKEHQLPVDDPTTSEQTAVSLPTIAPSIPVSRQLQVPGYREGLNVYQTFTCPRTDSAWTSASLRMNCNVGGDQPFNHYYCIPSAERTNLVEFCYDRASMKTEKGNCWELGGMGYLNQVNCTNFVKGCPDYTYLSEHVYKSKYTIFLLSYFLNHCY</sequence>
<name>A0A8W8IQD1_MAGGI</name>
<evidence type="ECO:0000313" key="3">
    <source>
        <dbReference type="Proteomes" id="UP000005408"/>
    </source>
</evidence>
<dbReference type="Proteomes" id="UP000005408">
    <property type="component" value="Unassembled WGS sequence"/>
</dbReference>
<evidence type="ECO:0000313" key="2">
    <source>
        <dbReference type="EnsemblMetazoa" id="G14973.1:cds"/>
    </source>
</evidence>
<reference evidence="2" key="1">
    <citation type="submission" date="2022-08" db="UniProtKB">
        <authorList>
            <consortium name="EnsemblMetazoa"/>
        </authorList>
    </citation>
    <scope>IDENTIFICATION</scope>
    <source>
        <strain evidence="2">05x7-T-G4-1.051#20</strain>
    </source>
</reference>